<evidence type="ECO:0000313" key="12">
    <source>
        <dbReference type="RefSeq" id="XP_022255654.1"/>
    </source>
</evidence>
<dbReference type="RefSeq" id="XP_022255654.1">
    <property type="nucleotide sequence ID" value="XM_022399946.1"/>
</dbReference>
<dbReference type="Gene3D" id="3.30.200.20">
    <property type="entry name" value="Phosphorylase Kinase, domain 1"/>
    <property type="match status" value="1"/>
</dbReference>
<evidence type="ECO:0000256" key="3">
    <source>
        <dbReference type="ARBA" id="ARBA00022741"/>
    </source>
</evidence>
<dbReference type="PANTHER" id="PTHR24416">
    <property type="entry name" value="TYROSINE-PROTEIN KINASE RECEPTOR"/>
    <property type="match status" value="1"/>
</dbReference>
<dbReference type="PANTHER" id="PTHR24416:SF614">
    <property type="entry name" value="PROTEIN KINASE DOMAIN-CONTAINING PROTEIN"/>
    <property type="match status" value="1"/>
</dbReference>
<evidence type="ECO:0000313" key="11">
    <source>
        <dbReference type="Proteomes" id="UP000694941"/>
    </source>
</evidence>
<dbReference type="EC" id="2.7.10.1" evidence="9"/>
<dbReference type="Pfam" id="PF07714">
    <property type="entry name" value="PK_Tyr_Ser-Thr"/>
    <property type="match status" value="1"/>
</dbReference>
<dbReference type="InterPro" id="IPR008266">
    <property type="entry name" value="Tyr_kinase_AS"/>
</dbReference>
<evidence type="ECO:0000259" key="10">
    <source>
        <dbReference type="PROSITE" id="PS50011"/>
    </source>
</evidence>
<dbReference type="InterPro" id="IPR002011">
    <property type="entry name" value="Tyr_kinase_rcpt_2_CS"/>
</dbReference>
<organism evidence="11 12">
    <name type="scientific">Limulus polyphemus</name>
    <name type="common">Atlantic horseshoe crab</name>
    <dbReference type="NCBI Taxonomy" id="6850"/>
    <lineage>
        <taxon>Eukaryota</taxon>
        <taxon>Metazoa</taxon>
        <taxon>Ecdysozoa</taxon>
        <taxon>Arthropoda</taxon>
        <taxon>Chelicerata</taxon>
        <taxon>Merostomata</taxon>
        <taxon>Xiphosura</taxon>
        <taxon>Limulidae</taxon>
        <taxon>Limulus</taxon>
    </lineage>
</organism>
<evidence type="ECO:0000256" key="8">
    <source>
        <dbReference type="PROSITE-ProRule" id="PRU10141"/>
    </source>
</evidence>
<dbReference type="PROSITE" id="PS50011">
    <property type="entry name" value="PROTEIN_KINASE_DOM"/>
    <property type="match status" value="1"/>
</dbReference>
<dbReference type="PROSITE" id="PS00109">
    <property type="entry name" value="PROTEIN_KINASE_TYR"/>
    <property type="match status" value="1"/>
</dbReference>
<evidence type="ECO:0000256" key="1">
    <source>
        <dbReference type="ARBA" id="ARBA00004167"/>
    </source>
</evidence>
<sequence>MPVNSRKMVINPNYCSQADGVTSKEIRYIAQEKISFIQILGEGAFGRVYLGTVDYLTREEPTTMVAVKTLKDIDHDEAWHNFTREVQLLANLSHDNIVRFYGVSIDSDPPMMVFEYMELGDLNNFLRNRSPDLVVYDSNGKPFEILSCSQLLNISVQVACGMEYLASQHFVHRDLATRNCLVGGPLVVKIGDFGMSRDVYSTDYYRVGKNTMLPIRWMPPESILHRKFTAESDVWSFGVLLWEVFTYGRQPWYESSNIEVIQHVTCGRRLVKPDACPQDIYHLMQGCWAHEPENRTLMKTIYKHLSVMMRNEPEYLEVIE</sequence>
<feature type="binding site" evidence="8">
    <location>
        <position position="68"/>
    </location>
    <ligand>
        <name>ATP</name>
        <dbReference type="ChEBI" id="CHEBI:30616"/>
    </ligand>
</feature>
<comment type="catalytic activity">
    <reaction evidence="7 9">
        <text>L-tyrosyl-[protein] + ATP = O-phospho-L-tyrosyl-[protein] + ADP + H(+)</text>
        <dbReference type="Rhea" id="RHEA:10596"/>
        <dbReference type="Rhea" id="RHEA-COMP:10136"/>
        <dbReference type="Rhea" id="RHEA-COMP:20101"/>
        <dbReference type="ChEBI" id="CHEBI:15378"/>
        <dbReference type="ChEBI" id="CHEBI:30616"/>
        <dbReference type="ChEBI" id="CHEBI:46858"/>
        <dbReference type="ChEBI" id="CHEBI:61978"/>
        <dbReference type="ChEBI" id="CHEBI:456216"/>
        <dbReference type="EC" id="2.7.10.1"/>
    </reaction>
</comment>
<feature type="domain" description="Protein kinase" evidence="10">
    <location>
        <begin position="34"/>
        <end position="307"/>
    </location>
</feature>
<protein>
    <recommendedName>
        <fullName evidence="9">Tyrosine-protein kinase receptor</fullName>
        <ecNumber evidence="9">2.7.10.1</ecNumber>
    </recommendedName>
</protein>
<keyword evidence="6" id="KW-0829">Tyrosine-protein kinase</keyword>
<accession>A0ABM1TIE8</accession>
<keyword evidence="5 8" id="KW-0067">ATP-binding</keyword>
<evidence type="ECO:0000256" key="6">
    <source>
        <dbReference type="ARBA" id="ARBA00023137"/>
    </source>
</evidence>
<reference evidence="12" key="1">
    <citation type="submission" date="2025-08" db="UniProtKB">
        <authorList>
            <consortium name="RefSeq"/>
        </authorList>
    </citation>
    <scope>IDENTIFICATION</scope>
    <source>
        <tissue evidence="12">Muscle</tissue>
    </source>
</reference>
<dbReference type="PIRSF" id="PIRSF000615">
    <property type="entry name" value="TyrPK_CSF1-R"/>
    <property type="match status" value="1"/>
</dbReference>
<keyword evidence="11" id="KW-1185">Reference proteome</keyword>
<comment type="similarity">
    <text evidence="9">Belongs to the protein kinase superfamily. Tyr protein kinase family. Insulin receptor subfamily.</text>
</comment>
<keyword evidence="4" id="KW-0418">Kinase</keyword>
<gene>
    <name evidence="12" type="primary">LOC106471333</name>
</gene>
<keyword evidence="9" id="KW-0597">Phosphoprotein</keyword>
<dbReference type="PROSITE" id="PS00239">
    <property type="entry name" value="RECEPTOR_TYR_KIN_II"/>
    <property type="match status" value="1"/>
</dbReference>
<dbReference type="Gene3D" id="1.10.510.10">
    <property type="entry name" value="Transferase(Phosphotransferase) domain 1"/>
    <property type="match status" value="1"/>
</dbReference>
<evidence type="ECO:0000256" key="9">
    <source>
        <dbReference type="RuleBase" id="RU000312"/>
    </source>
</evidence>
<keyword evidence="2" id="KW-0808">Transferase</keyword>
<evidence type="ECO:0000256" key="4">
    <source>
        <dbReference type="ARBA" id="ARBA00022777"/>
    </source>
</evidence>
<keyword evidence="9" id="KW-0472">Membrane</keyword>
<evidence type="ECO:0000256" key="7">
    <source>
        <dbReference type="ARBA" id="ARBA00051243"/>
    </source>
</evidence>
<dbReference type="PROSITE" id="PS00107">
    <property type="entry name" value="PROTEIN_KINASE_ATP"/>
    <property type="match status" value="1"/>
</dbReference>
<dbReference type="InterPro" id="IPR011009">
    <property type="entry name" value="Kinase-like_dom_sf"/>
</dbReference>
<proteinExistence type="inferred from homology"/>
<dbReference type="SUPFAM" id="SSF56112">
    <property type="entry name" value="Protein kinase-like (PK-like)"/>
    <property type="match status" value="1"/>
</dbReference>
<dbReference type="GeneID" id="106471333"/>
<keyword evidence="9" id="KW-0675">Receptor</keyword>
<evidence type="ECO:0000256" key="5">
    <source>
        <dbReference type="ARBA" id="ARBA00022840"/>
    </source>
</evidence>
<comment type="subcellular location">
    <subcellularLocation>
        <location evidence="1">Membrane</location>
        <topology evidence="1">Single-pass membrane protein</topology>
    </subcellularLocation>
</comment>
<dbReference type="InterPro" id="IPR050122">
    <property type="entry name" value="RTK"/>
</dbReference>
<dbReference type="PRINTS" id="PR00109">
    <property type="entry name" value="TYRKINASE"/>
</dbReference>
<dbReference type="Proteomes" id="UP000694941">
    <property type="component" value="Unplaced"/>
</dbReference>
<dbReference type="SMART" id="SM00219">
    <property type="entry name" value="TyrKc"/>
    <property type="match status" value="1"/>
</dbReference>
<dbReference type="InterPro" id="IPR000719">
    <property type="entry name" value="Prot_kinase_dom"/>
</dbReference>
<evidence type="ECO:0000256" key="2">
    <source>
        <dbReference type="ARBA" id="ARBA00022679"/>
    </source>
</evidence>
<dbReference type="InterPro" id="IPR020635">
    <property type="entry name" value="Tyr_kinase_cat_dom"/>
</dbReference>
<name>A0ABM1TIE8_LIMPO</name>
<dbReference type="InterPro" id="IPR001245">
    <property type="entry name" value="Ser-Thr/Tyr_kinase_cat_dom"/>
</dbReference>
<dbReference type="InterPro" id="IPR017441">
    <property type="entry name" value="Protein_kinase_ATP_BS"/>
</dbReference>
<keyword evidence="3 8" id="KW-0547">Nucleotide-binding</keyword>
<keyword evidence="9" id="KW-0812">Transmembrane</keyword>